<evidence type="ECO:0000313" key="3">
    <source>
        <dbReference type="Proteomes" id="UP001187192"/>
    </source>
</evidence>
<protein>
    <submittedName>
        <fullName evidence="2">Uncharacterized protein</fullName>
    </submittedName>
</protein>
<accession>A0AA88DLN2</accession>
<name>A0AA88DLN2_FICCA</name>
<organism evidence="2 3">
    <name type="scientific">Ficus carica</name>
    <name type="common">Common fig</name>
    <dbReference type="NCBI Taxonomy" id="3494"/>
    <lineage>
        <taxon>Eukaryota</taxon>
        <taxon>Viridiplantae</taxon>
        <taxon>Streptophyta</taxon>
        <taxon>Embryophyta</taxon>
        <taxon>Tracheophyta</taxon>
        <taxon>Spermatophyta</taxon>
        <taxon>Magnoliopsida</taxon>
        <taxon>eudicotyledons</taxon>
        <taxon>Gunneridae</taxon>
        <taxon>Pentapetalae</taxon>
        <taxon>rosids</taxon>
        <taxon>fabids</taxon>
        <taxon>Rosales</taxon>
        <taxon>Moraceae</taxon>
        <taxon>Ficeae</taxon>
        <taxon>Ficus</taxon>
    </lineage>
</organism>
<keyword evidence="3" id="KW-1185">Reference proteome</keyword>
<dbReference type="Proteomes" id="UP001187192">
    <property type="component" value="Unassembled WGS sequence"/>
</dbReference>
<feature type="region of interest" description="Disordered" evidence="1">
    <location>
        <begin position="1"/>
        <end position="23"/>
    </location>
</feature>
<feature type="compositionally biased region" description="Gly residues" evidence="1">
    <location>
        <begin position="1"/>
        <end position="14"/>
    </location>
</feature>
<evidence type="ECO:0000256" key="1">
    <source>
        <dbReference type="SAM" id="MobiDB-lite"/>
    </source>
</evidence>
<comment type="caution">
    <text evidence="2">The sequence shown here is derived from an EMBL/GenBank/DDBJ whole genome shotgun (WGS) entry which is preliminary data.</text>
</comment>
<reference evidence="2" key="1">
    <citation type="submission" date="2023-07" db="EMBL/GenBank/DDBJ databases">
        <title>draft genome sequence of fig (Ficus carica).</title>
        <authorList>
            <person name="Takahashi T."/>
            <person name="Nishimura K."/>
        </authorList>
    </citation>
    <scope>NUCLEOTIDE SEQUENCE</scope>
</reference>
<gene>
    <name evidence="2" type="ORF">TIFTF001_026748</name>
</gene>
<proteinExistence type="predicted"/>
<evidence type="ECO:0000313" key="2">
    <source>
        <dbReference type="EMBL" id="GMN57624.1"/>
    </source>
</evidence>
<dbReference type="EMBL" id="BTGU01000071">
    <property type="protein sequence ID" value="GMN57624.1"/>
    <property type="molecule type" value="Genomic_DNA"/>
</dbReference>
<dbReference type="AlphaFoldDB" id="A0AA88DLN2"/>
<sequence length="70" mass="7355">MAVDGGGGGGCGGHVGRRGCRGHMEDTGAAPDGGCWRLQGEREEVGGVRRVTKTALPPNFSNDTFTYREF</sequence>